<organism evidence="3 4">
    <name type="scientific">Astyanax mexicanus</name>
    <name type="common">Blind cave fish</name>
    <name type="synonym">Astyanax fasciatus mexicanus</name>
    <dbReference type="NCBI Taxonomy" id="7994"/>
    <lineage>
        <taxon>Eukaryota</taxon>
        <taxon>Metazoa</taxon>
        <taxon>Chordata</taxon>
        <taxon>Craniata</taxon>
        <taxon>Vertebrata</taxon>
        <taxon>Euteleostomi</taxon>
        <taxon>Actinopterygii</taxon>
        <taxon>Neopterygii</taxon>
        <taxon>Teleostei</taxon>
        <taxon>Ostariophysi</taxon>
        <taxon>Characiformes</taxon>
        <taxon>Characoidei</taxon>
        <taxon>Acestrorhamphidae</taxon>
        <taxon>Acestrorhamphinae</taxon>
        <taxon>Astyanax</taxon>
    </lineage>
</organism>
<dbReference type="Proteomes" id="UP000752171">
    <property type="component" value="Unassembled WGS sequence"/>
</dbReference>
<proteinExistence type="predicted"/>
<accession>A0A8T2M1D1</accession>
<dbReference type="SUPFAM" id="SSF48726">
    <property type="entry name" value="Immunoglobulin"/>
    <property type="match status" value="3"/>
</dbReference>
<evidence type="ECO:0000313" key="3">
    <source>
        <dbReference type="EMBL" id="KAG9275852.1"/>
    </source>
</evidence>
<protein>
    <recommendedName>
        <fullName evidence="2">Ig-like domain-containing protein</fullName>
    </recommendedName>
</protein>
<evidence type="ECO:0000256" key="1">
    <source>
        <dbReference type="ARBA" id="ARBA00023157"/>
    </source>
</evidence>
<feature type="domain" description="Ig-like" evidence="2">
    <location>
        <begin position="18"/>
        <end position="104"/>
    </location>
</feature>
<dbReference type="Gene3D" id="2.60.40.10">
    <property type="entry name" value="Immunoglobulins"/>
    <property type="match status" value="3"/>
</dbReference>
<dbReference type="InterPro" id="IPR003599">
    <property type="entry name" value="Ig_sub"/>
</dbReference>
<reference evidence="3 4" key="1">
    <citation type="submission" date="2021-07" db="EMBL/GenBank/DDBJ databases">
        <authorList>
            <person name="Imarazene B."/>
            <person name="Zahm M."/>
            <person name="Klopp C."/>
            <person name="Cabau C."/>
            <person name="Beille S."/>
            <person name="Jouanno E."/>
            <person name="Castinel A."/>
            <person name="Lluch J."/>
            <person name="Gil L."/>
            <person name="Kuchtly C."/>
            <person name="Lopez Roques C."/>
            <person name="Donnadieu C."/>
            <person name="Parrinello H."/>
            <person name="Journot L."/>
            <person name="Du K."/>
            <person name="Schartl M."/>
            <person name="Retaux S."/>
            <person name="Guiguen Y."/>
        </authorList>
    </citation>
    <scope>NUCLEOTIDE SEQUENCE [LARGE SCALE GENOMIC DNA]</scope>
    <source>
        <strain evidence="3">Pach_M1</strain>
        <tissue evidence="3">Testis</tissue>
    </source>
</reference>
<dbReference type="PROSITE" id="PS50835">
    <property type="entry name" value="IG_LIKE"/>
    <property type="match status" value="3"/>
</dbReference>
<comment type="caution">
    <text evidence="3">The sequence shown here is derived from an EMBL/GenBank/DDBJ whole genome shotgun (WGS) entry which is preliminary data.</text>
</comment>
<feature type="domain" description="Ig-like" evidence="2">
    <location>
        <begin position="124"/>
        <end position="218"/>
    </location>
</feature>
<dbReference type="EMBL" id="JAICCE010000006">
    <property type="protein sequence ID" value="KAG9275852.1"/>
    <property type="molecule type" value="Genomic_DNA"/>
</dbReference>
<name>A0A8T2M1D1_ASTMX</name>
<keyword evidence="1" id="KW-1015">Disulfide bond</keyword>
<dbReference type="AlphaFoldDB" id="A0A8T2M1D1"/>
<evidence type="ECO:0000313" key="4">
    <source>
        <dbReference type="Proteomes" id="UP000752171"/>
    </source>
</evidence>
<dbReference type="PANTHER" id="PTHR11738:SF186">
    <property type="entry name" value="OSTEOCLAST-ASSOCIATED IMMUNOGLOBULIN-LIKE RECEPTOR"/>
    <property type="match status" value="1"/>
</dbReference>
<dbReference type="GO" id="GO:0002764">
    <property type="term" value="P:immune response-regulating signaling pathway"/>
    <property type="evidence" value="ECO:0007669"/>
    <property type="project" value="TreeGrafter"/>
</dbReference>
<dbReference type="InterPro" id="IPR050412">
    <property type="entry name" value="Ig-like_Receptors_ImmuneReg"/>
</dbReference>
<dbReference type="InterPro" id="IPR013783">
    <property type="entry name" value="Ig-like_fold"/>
</dbReference>
<dbReference type="InterPro" id="IPR007110">
    <property type="entry name" value="Ig-like_dom"/>
</dbReference>
<feature type="domain" description="Ig-like" evidence="2">
    <location>
        <begin position="230"/>
        <end position="324"/>
    </location>
</feature>
<evidence type="ECO:0000259" key="2">
    <source>
        <dbReference type="PROSITE" id="PS50835"/>
    </source>
</evidence>
<dbReference type="SMART" id="SM00409">
    <property type="entry name" value="IG"/>
    <property type="match status" value="3"/>
</dbReference>
<dbReference type="PANTHER" id="PTHR11738">
    <property type="entry name" value="MHC CLASS I NK CELL RECEPTOR"/>
    <property type="match status" value="1"/>
</dbReference>
<sequence length="338" mass="36696">MIPLSVSPTTVGLDDFHPADIFINSSSGTFKVGESITIKCAIFQQISSNDQLYTYLCKNGVGVQMGPIGKKGDYDFIIKNVSELDSGSYSCVYSSKKSPASNVSASGQKIIYVQVTEGLGDFRPADIFINSSSGTFKVGESIMIKCVIFQQISSNEELNMYLCKNGVGVEMGPIGQIGEYVFIIKNISELDSGSYSCVYSSKKYPVANVSASRQKTIHVKVTEGLGDFRPADIFINSSSGTFKVGESITIKCVIFQQISSNEELNMYLCKNGVGVQMGPIGQIGEYVFIIKTVSELDSGSYSCVYSSKKYPVANVSASGQKTIHVKVTGKRCLNYYLY</sequence>
<gene>
    <name evidence="3" type="ORF">AMEX_G8088</name>
</gene>
<dbReference type="InterPro" id="IPR036179">
    <property type="entry name" value="Ig-like_dom_sf"/>
</dbReference>